<dbReference type="EMBL" id="CP064795">
    <property type="protein sequence ID" value="QPG05734.1"/>
    <property type="molecule type" value="Genomic_DNA"/>
</dbReference>
<reference evidence="1 2" key="1">
    <citation type="submission" date="2020-11" db="EMBL/GenBank/DDBJ databases">
        <title>Complete genome sequence for Salinimonas sp. strain G2-b.</title>
        <authorList>
            <person name="Park S.-J."/>
        </authorList>
    </citation>
    <scope>NUCLEOTIDE SEQUENCE [LARGE SCALE GENOMIC DNA]</scope>
    <source>
        <strain evidence="1 2">G2-b</strain>
    </source>
</reference>
<sequence>MDALNGDFSNIITLTQWVITTSAIAIAAVSLKLSQASFEQSKKNNQFNNHISNKKFFSDHIIRELESLSYVSRSTVDINKYYHFMFPKSADGIFDLNENYENSLLAIRKYLIQTSNQAKKPGAFNYKKHQAKIASSLKDFGFDLVRLSRRDFNLVEEEIFKLVDSVTMLMTSYQKSHMLTEIDIHYR</sequence>
<evidence type="ECO:0000313" key="2">
    <source>
        <dbReference type="Proteomes" id="UP000595095"/>
    </source>
</evidence>
<accession>A0A7S9HD43</accession>
<dbReference type="Proteomes" id="UP000595095">
    <property type="component" value="Chromosome"/>
</dbReference>
<keyword evidence="2" id="KW-1185">Reference proteome</keyword>
<dbReference type="AlphaFoldDB" id="A0A7S9HD43"/>
<evidence type="ECO:0000313" key="1">
    <source>
        <dbReference type="EMBL" id="QPG05734.1"/>
    </source>
</evidence>
<proteinExistence type="predicted"/>
<dbReference type="InterPro" id="IPR053597">
    <property type="entry name" value="Retron_Ec48_antiviral"/>
</dbReference>
<evidence type="ECO:0008006" key="3">
    <source>
        <dbReference type="Google" id="ProtNLM"/>
    </source>
</evidence>
<dbReference type="NCBIfam" id="NF038235">
    <property type="entry name" value="retron_Ec48_2TM"/>
    <property type="match status" value="1"/>
</dbReference>
<organism evidence="1 2">
    <name type="scientific">Salinimonas marina</name>
    <dbReference type="NCBI Taxonomy" id="2785918"/>
    <lineage>
        <taxon>Bacteria</taxon>
        <taxon>Pseudomonadati</taxon>
        <taxon>Pseudomonadota</taxon>
        <taxon>Gammaproteobacteria</taxon>
        <taxon>Alteromonadales</taxon>
        <taxon>Alteromonadaceae</taxon>
        <taxon>Alteromonas/Salinimonas group</taxon>
        <taxon>Salinimonas</taxon>
    </lineage>
</organism>
<name>A0A7S9HD43_9ALTE</name>
<protein>
    <recommendedName>
        <fullName evidence="3">DUF4760 domain-containing protein</fullName>
    </recommendedName>
</protein>
<gene>
    <name evidence="1" type="ORF">IT774_00080</name>
</gene>
<dbReference type="KEGG" id="smaa:IT774_00080"/>